<reference evidence="2 3" key="1">
    <citation type="submission" date="2018-02" db="EMBL/GenBank/DDBJ databases">
        <authorList>
            <person name="Moore K."/>
            <person name="Momper L."/>
        </authorList>
    </citation>
    <scope>NUCLEOTIDE SEQUENCE [LARGE SCALE GENOMIC DNA]</scope>
    <source>
        <strain evidence="2 3">CCALA 015</strain>
    </source>
</reference>
<proteinExistence type="predicted"/>
<feature type="region of interest" description="Disordered" evidence="1">
    <location>
        <begin position="188"/>
        <end position="210"/>
    </location>
</feature>
<comment type="caution">
    <text evidence="2">The sequence shown here is derived from an EMBL/GenBank/DDBJ whole genome shotgun (WGS) entry which is preliminary data.</text>
</comment>
<name>A0ABX5FAY8_9CHRO</name>
<gene>
    <name evidence="2" type="ORF">C7B81_05095</name>
</gene>
<protein>
    <submittedName>
        <fullName evidence="2">DUF4335 domain-containing protein</fullName>
    </submittedName>
</protein>
<accession>A0ABX5FAY8</accession>
<evidence type="ECO:0000313" key="3">
    <source>
        <dbReference type="Proteomes" id="UP000238218"/>
    </source>
</evidence>
<keyword evidence="3" id="KW-1185">Reference proteome</keyword>
<feature type="compositionally biased region" description="Low complexity" evidence="1">
    <location>
        <begin position="198"/>
        <end position="210"/>
    </location>
</feature>
<feature type="compositionally biased region" description="Pro residues" evidence="1">
    <location>
        <begin position="188"/>
        <end position="197"/>
    </location>
</feature>
<reference evidence="2 3" key="2">
    <citation type="submission" date="2018-03" db="EMBL/GenBank/DDBJ databases">
        <title>The ancient ancestry and fast evolution of plastids.</title>
        <authorList>
            <person name="Moore K.R."/>
            <person name="Magnabosco C."/>
            <person name="Momper L."/>
            <person name="Gold D.A."/>
            <person name="Bosak T."/>
            <person name="Fournier G.P."/>
        </authorList>
    </citation>
    <scope>NUCLEOTIDE SEQUENCE [LARGE SCALE GENOMIC DNA]</scope>
    <source>
        <strain evidence="2 3">CCALA 015</strain>
    </source>
</reference>
<dbReference type="Proteomes" id="UP000238218">
    <property type="component" value="Unassembled WGS sequence"/>
</dbReference>
<dbReference type="RefSeq" id="WP_106220185.1">
    <property type="nucleotide sequence ID" value="NZ_PVWP01000002.1"/>
</dbReference>
<dbReference type="InterPro" id="IPR025569">
    <property type="entry name" value="DUF4335"/>
</dbReference>
<evidence type="ECO:0000256" key="1">
    <source>
        <dbReference type="SAM" id="MobiDB-lite"/>
    </source>
</evidence>
<dbReference type="Pfam" id="PF14233">
    <property type="entry name" value="DUF4335"/>
    <property type="match status" value="1"/>
</dbReference>
<evidence type="ECO:0000313" key="2">
    <source>
        <dbReference type="EMBL" id="PSB38916.1"/>
    </source>
</evidence>
<dbReference type="EMBL" id="PVWP01000002">
    <property type="protein sequence ID" value="PSB38916.1"/>
    <property type="molecule type" value="Genomic_DNA"/>
</dbReference>
<sequence>MVQSSVMKQSLVFDQLSCRLQVEGLPDVSIGQSGAALGIITGWTLQWLGRPQLEGRREHLQALMQVVLPYARHLISGVRREFSVAGEPVDIGPHPDGGHRLLLRSSQPDTPPLEVRLDDAELADLVRVLDLLRLDPRVQLPLAIPDPEPLGPRELMERIPLHRRLSAPVGGAAALAVSAALVLLLPPPAVPPAPTPAAPAAQQAPATPRP</sequence>
<organism evidence="2 3">
    <name type="scientific">Aphanothece cf. minutissima CCALA 015</name>
    <dbReference type="NCBI Taxonomy" id="2107695"/>
    <lineage>
        <taxon>Bacteria</taxon>
        <taxon>Bacillati</taxon>
        <taxon>Cyanobacteriota</taxon>
        <taxon>Cyanophyceae</taxon>
        <taxon>Oscillatoriophycideae</taxon>
        <taxon>Chroococcales</taxon>
        <taxon>Aphanothecaceae</taxon>
        <taxon>Aphanothece</taxon>
    </lineage>
</organism>